<organism evidence="1 2">
    <name type="scientific">Leeia aquatica</name>
    <dbReference type="NCBI Taxonomy" id="2725557"/>
    <lineage>
        <taxon>Bacteria</taxon>
        <taxon>Pseudomonadati</taxon>
        <taxon>Pseudomonadota</taxon>
        <taxon>Betaproteobacteria</taxon>
        <taxon>Neisseriales</taxon>
        <taxon>Leeiaceae</taxon>
        <taxon>Leeia</taxon>
    </lineage>
</organism>
<dbReference type="AlphaFoldDB" id="A0A847S253"/>
<evidence type="ECO:0000313" key="2">
    <source>
        <dbReference type="Proteomes" id="UP000587991"/>
    </source>
</evidence>
<sequence>MSEQRTLNLAERRAIAAYQEETFNGLKAQMIEAVGKDITIDVEWAALALPDQAERYSREDFWTNIFFVPTVKALSDLGADAMGKEALQGALQRIVFTYDEATAPSMAYENGVSFADGTLTINFKPFTNADYIDDRASAIVKELERKL</sequence>
<reference evidence="1 2" key="1">
    <citation type="submission" date="2020-04" db="EMBL/GenBank/DDBJ databases">
        <title>Draft genome of Leeia sp. IMCC25680.</title>
        <authorList>
            <person name="Song J."/>
            <person name="Cho J.-C."/>
        </authorList>
    </citation>
    <scope>NUCLEOTIDE SEQUENCE [LARGE SCALE GENOMIC DNA]</scope>
    <source>
        <strain evidence="1 2">IMCC25680</strain>
    </source>
</reference>
<name>A0A847S253_9NEIS</name>
<dbReference type="EMBL" id="JABAIM010000002">
    <property type="protein sequence ID" value="NLR75911.1"/>
    <property type="molecule type" value="Genomic_DNA"/>
</dbReference>
<dbReference type="RefSeq" id="WP_168877538.1">
    <property type="nucleotide sequence ID" value="NZ_JABAIM010000002.1"/>
</dbReference>
<evidence type="ECO:0000313" key="1">
    <source>
        <dbReference type="EMBL" id="NLR75911.1"/>
    </source>
</evidence>
<comment type="caution">
    <text evidence="1">The sequence shown here is derived from an EMBL/GenBank/DDBJ whole genome shotgun (WGS) entry which is preliminary data.</text>
</comment>
<gene>
    <name evidence="1" type="ORF">HF682_12155</name>
</gene>
<proteinExistence type="predicted"/>
<protein>
    <submittedName>
        <fullName evidence="1">Uncharacterized protein</fullName>
    </submittedName>
</protein>
<keyword evidence="2" id="KW-1185">Reference proteome</keyword>
<accession>A0A847S253</accession>
<dbReference type="Proteomes" id="UP000587991">
    <property type="component" value="Unassembled WGS sequence"/>
</dbReference>